<dbReference type="EMBL" id="QCYG01000007">
    <property type="protein sequence ID" value="PVA06111.1"/>
    <property type="molecule type" value="Genomic_DNA"/>
</dbReference>
<dbReference type="RefSeq" id="WP_108641479.1">
    <property type="nucleotide sequence ID" value="NZ_QCYG01000007.1"/>
</dbReference>
<protein>
    <recommendedName>
        <fullName evidence="3">Head-tail adaptor protein</fullName>
    </recommendedName>
</protein>
<evidence type="ECO:0000313" key="2">
    <source>
        <dbReference type="Proteomes" id="UP000244817"/>
    </source>
</evidence>
<dbReference type="InterPro" id="IPR038666">
    <property type="entry name" value="SSP1_head-tail_sf"/>
</dbReference>
<dbReference type="Pfam" id="PF05521">
    <property type="entry name" value="Phage_HCP"/>
    <property type="match status" value="1"/>
</dbReference>
<evidence type="ECO:0000313" key="1">
    <source>
        <dbReference type="EMBL" id="PVA06111.1"/>
    </source>
</evidence>
<sequence>MIRAGNMREQIKFERKTETVQPSGAVQVLWQHEQTMRAELVQESAEAFLSGVERTEDRKVFRLWACDWITTELHLIHDGYTYRIAKVLPIDRLCIELHCVNAVDEVQL</sequence>
<keyword evidence="2" id="KW-1185">Reference proteome</keyword>
<name>A0A2T7FVB2_9RHOB</name>
<evidence type="ECO:0008006" key="3">
    <source>
        <dbReference type="Google" id="ProtNLM"/>
    </source>
</evidence>
<gene>
    <name evidence="1" type="ORF">DC363_12430</name>
</gene>
<accession>A0A2T7FVB2</accession>
<dbReference type="Proteomes" id="UP000244817">
    <property type="component" value="Unassembled WGS sequence"/>
</dbReference>
<dbReference type="AlphaFoldDB" id="A0A2T7FVB2"/>
<reference evidence="1 2" key="1">
    <citation type="submission" date="2018-04" db="EMBL/GenBank/DDBJ databases">
        <title>Pelagivirga bohaiensis gen. nov., sp. nov., a bacterium isolated from the Bohai Sea.</title>
        <authorList>
            <person name="Ji X."/>
        </authorList>
    </citation>
    <scope>NUCLEOTIDE SEQUENCE [LARGE SCALE GENOMIC DNA]</scope>
    <source>
        <strain evidence="1 2">BH-SD16</strain>
    </source>
</reference>
<proteinExistence type="predicted"/>
<comment type="caution">
    <text evidence="1">The sequence shown here is derived from an EMBL/GenBank/DDBJ whole genome shotgun (WGS) entry which is preliminary data.</text>
</comment>
<dbReference type="InterPro" id="IPR008767">
    <property type="entry name" value="Phage_SPP1_head-tail_adaptor"/>
</dbReference>
<dbReference type="Gene3D" id="2.40.10.270">
    <property type="entry name" value="Bacteriophage SPP1 head-tail adaptor protein"/>
    <property type="match status" value="1"/>
</dbReference>
<organism evidence="1 2">
    <name type="scientific">Thalassorhabdomicrobium marinisediminis</name>
    <dbReference type="NCBI Taxonomy" id="2170577"/>
    <lineage>
        <taxon>Bacteria</taxon>
        <taxon>Pseudomonadati</taxon>
        <taxon>Pseudomonadota</taxon>
        <taxon>Alphaproteobacteria</taxon>
        <taxon>Rhodobacterales</taxon>
        <taxon>Paracoccaceae</taxon>
        <taxon>Thalassorhabdomicrobium</taxon>
    </lineage>
</organism>